<proteinExistence type="predicted"/>
<gene>
    <name evidence="2" type="ORF">C7960_1145</name>
    <name evidence="1" type="ORF">SAMN06295989_1077</name>
</gene>
<evidence type="ECO:0000313" key="4">
    <source>
        <dbReference type="Proteomes" id="UP000295404"/>
    </source>
</evidence>
<accession>A0A285G148</accession>
<evidence type="ECO:0000313" key="3">
    <source>
        <dbReference type="Proteomes" id="UP000217726"/>
    </source>
</evidence>
<evidence type="ECO:0000313" key="2">
    <source>
        <dbReference type="EMBL" id="TCL11938.1"/>
    </source>
</evidence>
<dbReference type="Proteomes" id="UP000295404">
    <property type="component" value="Unassembled WGS sequence"/>
</dbReference>
<reference evidence="3" key="2">
    <citation type="submission" date="2017-09" db="EMBL/GenBank/DDBJ databases">
        <authorList>
            <person name="Varghese N."/>
            <person name="Submissions S."/>
        </authorList>
    </citation>
    <scope>NUCLEOTIDE SEQUENCE [LARGE SCALE GENOMIC DNA]</scope>
    <source>
        <strain evidence="3">WG-1MB</strain>
    </source>
</reference>
<dbReference type="EMBL" id="SMMS01000001">
    <property type="protein sequence ID" value="TCL11938.1"/>
    <property type="molecule type" value="Genomic_DNA"/>
</dbReference>
<protein>
    <submittedName>
        <fullName evidence="1">Uncharacterized protein</fullName>
    </submittedName>
</protein>
<keyword evidence="3" id="KW-1185">Reference proteome</keyword>
<organism evidence="1 3">
    <name type="scientific">Methanohalophilus euhalobius</name>
    <dbReference type="NCBI Taxonomy" id="51203"/>
    <lineage>
        <taxon>Archaea</taxon>
        <taxon>Methanobacteriati</taxon>
        <taxon>Methanobacteriota</taxon>
        <taxon>Stenosarchaea group</taxon>
        <taxon>Methanomicrobia</taxon>
        <taxon>Methanosarcinales</taxon>
        <taxon>Methanosarcinaceae</taxon>
        <taxon>Methanohalophilus</taxon>
    </lineage>
</organism>
<dbReference type="AlphaFoldDB" id="A0A285G148"/>
<dbReference type="EMBL" id="OBDR01000007">
    <property type="protein sequence ID" value="SNY17073.1"/>
    <property type="molecule type" value="Genomic_DNA"/>
</dbReference>
<name>A0A285G148_9EURY</name>
<reference evidence="1" key="1">
    <citation type="submission" date="2017-09" db="EMBL/GenBank/DDBJ databases">
        <authorList>
            <person name="Ehlers B."/>
            <person name="Leendertz F.H."/>
        </authorList>
    </citation>
    <scope>NUCLEOTIDE SEQUENCE [LARGE SCALE GENOMIC DNA]</scope>
    <source>
        <strain evidence="1">WG-1MB</strain>
    </source>
</reference>
<reference evidence="2 4" key="3">
    <citation type="submission" date="2019-03" db="EMBL/GenBank/DDBJ databases">
        <title>Subsurface microbial communities from deep shales in Ohio and West Virginia, USA.</title>
        <authorList>
            <person name="Wrighton K."/>
        </authorList>
    </citation>
    <scope>NUCLEOTIDE SEQUENCE [LARGE SCALE GENOMIC DNA]</scope>
    <source>
        <strain evidence="2 4">WG1_MB</strain>
    </source>
</reference>
<sequence length="77" mass="9084">MPVDLCPLGKEKKQEAPFVREGFTISTIINIRNTIIRNMFRKFVDWAVFTPRMREVTEGERVILIGLEDKDLQEKFQ</sequence>
<dbReference type="Proteomes" id="UP000217726">
    <property type="component" value="Unassembled WGS sequence"/>
</dbReference>
<evidence type="ECO:0000313" key="1">
    <source>
        <dbReference type="EMBL" id="SNY17073.1"/>
    </source>
</evidence>